<organism evidence="1">
    <name type="scientific">uncultured Desulfovibrio sp</name>
    <dbReference type="NCBI Taxonomy" id="167968"/>
    <lineage>
        <taxon>Bacteria</taxon>
        <taxon>Pseudomonadati</taxon>
        <taxon>Thermodesulfobacteriota</taxon>
        <taxon>Desulfovibrionia</taxon>
        <taxon>Desulfovibrionales</taxon>
        <taxon>Desulfovibrionaceae</taxon>
        <taxon>Desulfovibrio</taxon>
        <taxon>environmental samples</taxon>
    </lineage>
</organism>
<gene>
    <name evidence="1" type="ORF">KM92DES2_10095</name>
</gene>
<sequence length="78" mass="8317">MVLLQTGYAEHAASPRHLVGSYPTVSPLPRREAGRFAFCGAVRGSPLLGVTQRSALWSPDFPPRALRPAATVCPTPTC</sequence>
<protein>
    <submittedName>
        <fullName evidence="1">Uncharacterized protein</fullName>
    </submittedName>
</protein>
<dbReference type="AntiFam" id="ANF00041">
    <property type="entry name" value="Antisense to RNaseP"/>
</dbReference>
<dbReference type="EMBL" id="FLUP01000001">
    <property type="protein sequence ID" value="SBV91168.1"/>
    <property type="molecule type" value="Genomic_DNA"/>
</dbReference>
<evidence type="ECO:0000313" key="1">
    <source>
        <dbReference type="EMBL" id="SBV91168.1"/>
    </source>
</evidence>
<proteinExistence type="predicted"/>
<dbReference type="AlphaFoldDB" id="A0A212IVC8"/>
<reference evidence="1" key="1">
    <citation type="submission" date="2016-04" db="EMBL/GenBank/DDBJ databases">
        <authorList>
            <person name="Evans L.H."/>
            <person name="Alamgir A."/>
            <person name="Owens N."/>
            <person name="Weber N.D."/>
            <person name="Virtaneva K."/>
            <person name="Barbian K."/>
            <person name="Babar A."/>
            <person name="Rosenke K."/>
        </authorList>
    </citation>
    <scope>NUCLEOTIDE SEQUENCE</scope>
    <source>
        <strain evidence="1">92-2</strain>
    </source>
</reference>
<name>A0A212IVC8_9BACT</name>
<accession>A0A212IVC8</accession>